<dbReference type="Pfam" id="PF00167">
    <property type="entry name" value="FGF"/>
    <property type="match status" value="1"/>
</dbReference>
<reference evidence="3" key="3">
    <citation type="submission" date="2025-09" db="UniProtKB">
        <authorList>
            <consortium name="Ensembl"/>
        </authorList>
    </citation>
    <scope>IDENTIFICATION</scope>
</reference>
<accession>H3A2B0</accession>
<name>H3A2B0_LATCH</name>
<dbReference type="Proteomes" id="UP000008672">
    <property type="component" value="Unassembled WGS sequence"/>
</dbReference>
<dbReference type="GeneTree" id="ENSGT00940000160601"/>
<proteinExistence type="inferred from homology"/>
<dbReference type="InParanoid" id="H3A2B0"/>
<dbReference type="eggNOG" id="KOG3885">
    <property type="taxonomic scope" value="Eukaryota"/>
</dbReference>
<keyword evidence="4" id="KW-1185">Reference proteome</keyword>
<reference evidence="4" key="1">
    <citation type="submission" date="2011-08" db="EMBL/GenBank/DDBJ databases">
        <title>The draft genome of Latimeria chalumnae.</title>
        <authorList>
            <person name="Di Palma F."/>
            <person name="Alfoldi J."/>
            <person name="Johnson J."/>
            <person name="Berlin A."/>
            <person name="Gnerre S."/>
            <person name="Jaffe D."/>
            <person name="MacCallum I."/>
            <person name="Young S."/>
            <person name="Walker B.J."/>
            <person name="Lander E."/>
            <person name="Lindblad-Toh K."/>
        </authorList>
    </citation>
    <scope>NUCLEOTIDE SEQUENCE [LARGE SCALE GENOMIC DNA]</scope>
    <source>
        <strain evidence="4">Wild caught</strain>
    </source>
</reference>
<dbReference type="PANTHER" id="PTHR11486">
    <property type="entry name" value="FIBROBLAST GROWTH FACTOR"/>
    <property type="match status" value="1"/>
</dbReference>
<evidence type="ECO:0000256" key="2">
    <source>
        <dbReference type="RuleBase" id="RU049442"/>
    </source>
</evidence>
<dbReference type="InterPro" id="IPR002209">
    <property type="entry name" value="Fibroblast_GF_fam"/>
</dbReference>
<dbReference type="PRINTS" id="PR00262">
    <property type="entry name" value="IL1HBGF"/>
</dbReference>
<dbReference type="CDD" id="cd23332">
    <property type="entry name" value="beta-trefoil_FGF21"/>
    <property type="match status" value="1"/>
</dbReference>
<dbReference type="AlphaFoldDB" id="H3A2B0"/>
<sequence length="216" mass="24355">MLCQSFVILSQKFIFGLFLTGLGLTGLAWTRPFQDSNPILQYSDSIRLRHLYTASESRHLHLQINSDGQVGGTTKQSPYSLLEMKAVKTGFVVIRGKKSARYLCMERSGRLYGSLQYTEKDCTFKEVVLADGYNLYVSEEHQATVTLSPMRARIAQGKKIPPFSHFLPMVNKVPVEDVAAEMEFVQVLREMTADVDSPDPFGMTWEESVHSPSFFA</sequence>
<reference evidence="3" key="2">
    <citation type="submission" date="2025-08" db="UniProtKB">
        <authorList>
            <consortium name="Ensembl"/>
        </authorList>
    </citation>
    <scope>IDENTIFICATION</scope>
</reference>
<dbReference type="GO" id="GO:0008083">
    <property type="term" value="F:growth factor activity"/>
    <property type="evidence" value="ECO:0007669"/>
    <property type="project" value="InterPro"/>
</dbReference>
<evidence type="ECO:0000313" key="3">
    <source>
        <dbReference type="Ensembl" id="ENSLACP00000003781.1"/>
    </source>
</evidence>
<evidence type="ECO:0000256" key="1">
    <source>
        <dbReference type="ARBA" id="ARBA00007936"/>
    </source>
</evidence>
<dbReference type="InterPro" id="IPR008996">
    <property type="entry name" value="IL1/FGF"/>
</dbReference>
<dbReference type="Gene3D" id="2.80.10.50">
    <property type="match status" value="1"/>
</dbReference>
<dbReference type="EMBL" id="AFYH01212993">
    <property type="status" value="NOT_ANNOTATED_CDS"/>
    <property type="molecule type" value="Genomic_DNA"/>
</dbReference>
<dbReference type="PRINTS" id="PR00263">
    <property type="entry name" value="HBGFFGF"/>
</dbReference>
<comment type="similarity">
    <text evidence="1 2">Belongs to the heparin-binding growth factors family.</text>
</comment>
<dbReference type="STRING" id="7897.ENSLACP00000003781"/>
<organism evidence="3 4">
    <name type="scientific">Latimeria chalumnae</name>
    <name type="common">Coelacanth</name>
    <dbReference type="NCBI Taxonomy" id="7897"/>
    <lineage>
        <taxon>Eukaryota</taxon>
        <taxon>Metazoa</taxon>
        <taxon>Chordata</taxon>
        <taxon>Craniata</taxon>
        <taxon>Vertebrata</taxon>
        <taxon>Euteleostomi</taxon>
        <taxon>Coelacanthiformes</taxon>
        <taxon>Coelacanthidae</taxon>
        <taxon>Latimeria</taxon>
    </lineage>
</organism>
<dbReference type="SUPFAM" id="SSF50353">
    <property type="entry name" value="Cytokine"/>
    <property type="match status" value="1"/>
</dbReference>
<dbReference type="PROSITE" id="PS00247">
    <property type="entry name" value="HBGF_FGF"/>
    <property type="match status" value="1"/>
</dbReference>
<evidence type="ECO:0000313" key="4">
    <source>
        <dbReference type="Proteomes" id="UP000008672"/>
    </source>
</evidence>
<dbReference type="SMART" id="SM00442">
    <property type="entry name" value="FGF"/>
    <property type="match status" value="1"/>
</dbReference>
<protein>
    <recommendedName>
        <fullName evidence="2">Fibroblast growth factor</fullName>
        <shortName evidence="2">FGF</shortName>
    </recommendedName>
</protein>
<dbReference type="HOGENOM" id="CLU_094251_1_0_1"/>
<dbReference type="Ensembl" id="ENSLACT00000003815.1">
    <property type="protein sequence ID" value="ENSLACP00000003781.1"/>
    <property type="gene ID" value="ENSLACG00000003369.1"/>
</dbReference>